<name>A0A2A4X5L6_9GAMM</name>
<evidence type="ECO:0000313" key="1">
    <source>
        <dbReference type="EMBL" id="PCI77337.1"/>
    </source>
</evidence>
<gene>
    <name evidence="1" type="ORF">COB20_08280</name>
</gene>
<accession>A0A2A4X5L6</accession>
<sequence length="171" mass="18564">MIKRKTLVTAALTLALLIAIAVLGLGVFSRTTLDSSSREFAVFVTPLILSANPDAAGITEDENAAAIERIEGTLAWETYAHPSLLRQQSAADRSKYLLMVTRNLGALEVLESISGGSDASFSPLNDGPARANYNLQVKFRRAAAEVQISMLYEQDQWQITAFQVISDETSD</sequence>
<evidence type="ECO:0000313" key="2">
    <source>
        <dbReference type="Proteomes" id="UP000218767"/>
    </source>
</evidence>
<dbReference type="Proteomes" id="UP000218767">
    <property type="component" value="Unassembled WGS sequence"/>
</dbReference>
<evidence type="ECO:0008006" key="3">
    <source>
        <dbReference type="Google" id="ProtNLM"/>
    </source>
</evidence>
<reference evidence="2" key="1">
    <citation type="submission" date="2017-08" db="EMBL/GenBank/DDBJ databases">
        <title>A dynamic microbial community with high functional redundancy inhabits the cold, oxic subseafloor aquifer.</title>
        <authorList>
            <person name="Tully B.J."/>
            <person name="Wheat C.G."/>
            <person name="Glazer B.T."/>
            <person name="Huber J.A."/>
        </authorList>
    </citation>
    <scope>NUCLEOTIDE SEQUENCE [LARGE SCALE GENOMIC DNA]</scope>
</reference>
<comment type="caution">
    <text evidence="1">The sequence shown here is derived from an EMBL/GenBank/DDBJ whole genome shotgun (WGS) entry which is preliminary data.</text>
</comment>
<proteinExistence type="predicted"/>
<organism evidence="1 2">
    <name type="scientific">SAR86 cluster bacterium</name>
    <dbReference type="NCBI Taxonomy" id="2030880"/>
    <lineage>
        <taxon>Bacteria</taxon>
        <taxon>Pseudomonadati</taxon>
        <taxon>Pseudomonadota</taxon>
        <taxon>Gammaproteobacteria</taxon>
        <taxon>SAR86 cluster</taxon>
    </lineage>
</organism>
<dbReference type="EMBL" id="NVUL01000046">
    <property type="protein sequence ID" value="PCI77337.1"/>
    <property type="molecule type" value="Genomic_DNA"/>
</dbReference>
<dbReference type="AlphaFoldDB" id="A0A2A4X5L6"/>
<protein>
    <recommendedName>
        <fullName evidence="3">DUF4019 domain-containing protein</fullName>
    </recommendedName>
</protein>